<dbReference type="Proteomes" id="UP000577707">
    <property type="component" value="Unassembled WGS sequence"/>
</dbReference>
<evidence type="ECO:0000313" key="3">
    <source>
        <dbReference type="Proteomes" id="UP000577707"/>
    </source>
</evidence>
<protein>
    <submittedName>
        <fullName evidence="2">Uncharacterized protein</fullName>
    </submittedName>
</protein>
<feature type="signal peptide" evidence="1">
    <location>
        <begin position="1"/>
        <end position="23"/>
    </location>
</feature>
<proteinExistence type="predicted"/>
<sequence length="182" mass="18426">MSKKTGMLRRAAAVAAFSGVAFALTTGAATAAPVTDDATTSVSTSTNDLSPSTQKAWDDFIIGGSFLAGGLAQMVSGAWIGAPGTLMSGATGAPMTPEQLQAWEDWNEGAHKAGMGAAMLVSGAYIGAPGYIYDKITAGATPADLSPAELEQVSFLIPQDSPVFDGLPTEQIPNPMAPMGSL</sequence>
<gene>
    <name evidence="2" type="ORF">FHS12_000656</name>
</gene>
<dbReference type="EMBL" id="JACHXG010000001">
    <property type="protein sequence ID" value="MBB3087733.1"/>
    <property type="molecule type" value="Genomic_DNA"/>
</dbReference>
<comment type="caution">
    <text evidence="2">The sequence shown here is derived from an EMBL/GenBank/DDBJ whole genome shotgun (WGS) entry which is preliminary data.</text>
</comment>
<name>A0A7W5A143_9ACTN</name>
<dbReference type="RefSeq" id="WP_183542149.1">
    <property type="nucleotide sequence ID" value="NZ_BMQT01000001.1"/>
</dbReference>
<keyword evidence="1" id="KW-0732">Signal</keyword>
<evidence type="ECO:0000313" key="2">
    <source>
        <dbReference type="EMBL" id="MBB3087733.1"/>
    </source>
</evidence>
<evidence type="ECO:0000256" key="1">
    <source>
        <dbReference type="SAM" id="SignalP"/>
    </source>
</evidence>
<keyword evidence="3" id="KW-1185">Reference proteome</keyword>
<organism evidence="2 3">
    <name type="scientific">Nocardioides albus</name>
    <dbReference type="NCBI Taxonomy" id="1841"/>
    <lineage>
        <taxon>Bacteria</taxon>
        <taxon>Bacillati</taxon>
        <taxon>Actinomycetota</taxon>
        <taxon>Actinomycetes</taxon>
        <taxon>Propionibacteriales</taxon>
        <taxon>Nocardioidaceae</taxon>
        <taxon>Nocardioides</taxon>
    </lineage>
</organism>
<feature type="chain" id="PRO_5039590346" evidence="1">
    <location>
        <begin position="24"/>
        <end position="182"/>
    </location>
</feature>
<reference evidence="2 3" key="1">
    <citation type="submission" date="2020-08" db="EMBL/GenBank/DDBJ databases">
        <title>Genomic Encyclopedia of Type Strains, Phase III (KMG-III): the genomes of soil and plant-associated and newly described type strains.</title>
        <authorList>
            <person name="Whitman W."/>
        </authorList>
    </citation>
    <scope>NUCLEOTIDE SEQUENCE [LARGE SCALE GENOMIC DNA]</scope>
    <source>
        <strain evidence="2 3">CECT 3302</strain>
    </source>
</reference>
<accession>A0A7W5A143</accession>
<dbReference type="AlphaFoldDB" id="A0A7W5A143"/>